<protein>
    <submittedName>
        <fullName evidence="6">CSON010849 protein</fullName>
    </submittedName>
</protein>
<dbReference type="EMBL" id="UFQT01000044">
    <property type="protein sequence ID" value="SSX18795.1"/>
    <property type="molecule type" value="Genomic_DNA"/>
</dbReference>
<comment type="subcellular location">
    <subcellularLocation>
        <location evidence="1">Secreted</location>
    </subcellularLocation>
</comment>
<dbReference type="InterPro" id="IPR036728">
    <property type="entry name" value="PBP_GOBP_sf"/>
</dbReference>
<evidence type="ECO:0000313" key="5">
    <source>
        <dbReference type="EMBL" id="SSW98409.1"/>
    </source>
</evidence>
<dbReference type="Pfam" id="PF01395">
    <property type="entry name" value="PBP_GOBP"/>
    <property type="match status" value="1"/>
</dbReference>
<evidence type="ECO:0000256" key="2">
    <source>
        <dbReference type="ARBA" id="ARBA00008098"/>
    </source>
</evidence>
<feature type="chain" id="PRO_5036328616" evidence="4">
    <location>
        <begin position="18"/>
        <end position="156"/>
    </location>
</feature>
<dbReference type="EMBL" id="UFQS01000044">
    <property type="protein sequence ID" value="SSW98409.1"/>
    <property type="molecule type" value="Genomic_DNA"/>
</dbReference>
<organism evidence="6">
    <name type="scientific">Culicoides sonorensis</name>
    <name type="common">Biting midge</name>
    <dbReference type="NCBI Taxonomy" id="179676"/>
    <lineage>
        <taxon>Eukaryota</taxon>
        <taxon>Metazoa</taxon>
        <taxon>Ecdysozoa</taxon>
        <taxon>Arthropoda</taxon>
        <taxon>Hexapoda</taxon>
        <taxon>Insecta</taxon>
        <taxon>Pterygota</taxon>
        <taxon>Neoptera</taxon>
        <taxon>Endopterygota</taxon>
        <taxon>Diptera</taxon>
        <taxon>Nematocera</taxon>
        <taxon>Chironomoidea</taxon>
        <taxon>Ceratopogonidae</taxon>
        <taxon>Ceratopogoninae</taxon>
        <taxon>Culicoides</taxon>
        <taxon>Monoculicoides</taxon>
    </lineage>
</organism>
<name>A0A336LM48_CULSO</name>
<dbReference type="AlphaFoldDB" id="A0A336LM48"/>
<dbReference type="CDD" id="cd23992">
    <property type="entry name" value="PBP_GOBP"/>
    <property type="match status" value="1"/>
</dbReference>
<feature type="signal peptide" evidence="4">
    <location>
        <begin position="1"/>
        <end position="17"/>
    </location>
</feature>
<gene>
    <name evidence="6" type="primary">CSON010849</name>
</gene>
<keyword evidence="3" id="KW-0964">Secreted</keyword>
<dbReference type="SMART" id="SM00708">
    <property type="entry name" value="PhBP"/>
    <property type="match status" value="1"/>
</dbReference>
<dbReference type="GO" id="GO:0005576">
    <property type="term" value="C:extracellular region"/>
    <property type="evidence" value="ECO:0007669"/>
    <property type="project" value="UniProtKB-SubCell"/>
</dbReference>
<accession>A0A336LM48</accession>
<comment type="similarity">
    <text evidence="2">Belongs to the PBP/GOBP family.</text>
</comment>
<evidence type="ECO:0000256" key="1">
    <source>
        <dbReference type="ARBA" id="ARBA00004613"/>
    </source>
</evidence>
<dbReference type="GO" id="GO:0005549">
    <property type="term" value="F:odorant binding"/>
    <property type="evidence" value="ECO:0007669"/>
    <property type="project" value="InterPro"/>
</dbReference>
<sequence length="156" mass="17712">MLKCVLLICIMPVFCMALPQFGGEEHHVGDIHSDAYYLHNYCTENVPFDNKTFDSEGYPNDLDSKCYLHCVLGTIGVIDANEKLFVDVLLPGINYDDENKLSSKCGRMRGTNICDTAYKIAKCLITTDSDYVCQQDVVKCNYSAHLLLLLTFHWRQ</sequence>
<reference evidence="6" key="2">
    <citation type="submission" date="2018-07" db="EMBL/GenBank/DDBJ databases">
        <authorList>
            <person name="Quirk P.G."/>
            <person name="Krulwich T.A."/>
        </authorList>
    </citation>
    <scope>NUCLEOTIDE SEQUENCE</scope>
</reference>
<dbReference type="SUPFAM" id="SSF47565">
    <property type="entry name" value="Insect pheromone/odorant-binding proteins"/>
    <property type="match status" value="1"/>
</dbReference>
<keyword evidence="4" id="KW-0732">Signal</keyword>
<dbReference type="VEuPathDB" id="VectorBase:CSON010849"/>
<reference evidence="5" key="1">
    <citation type="submission" date="2018-04" db="EMBL/GenBank/DDBJ databases">
        <authorList>
            <person name="Go L.Y."/>
            <person name="Mitchell J.A."/>
        </authorList>
    </citation>
    <scope>NUCLEOTIDE SEQUENCE</scope>
    <source>
        <tissue evidence="5">Whole organism</tissue>
    </source>
</reference>
<evidence type="ECO:0000256" key="4">
    <source>
        <dbReference type="SAM" id="SignalP"/>
    </source>
</evidence>
<dbReference type="Gene3D" id="1.10.238.20">
    <property type="entry name" value="Pheromone/general odorant binding protein domain"/>
    <property type="match status" value="1"/>
</dbReference>
<proteinExistence type="inferred from homology"/>
<evidence type="ECO:0000256" key="3">
    <source>
        <dbReference type="ARBA" id="ARBA00022525"/>
    </source>
</evidence>
<dbReference type="InterPro" id="IPR006170">
    <property type="entry name" value="PBP/GOBP"/>
</dbReference>
<evidence type="ECO:0000313" key="6">
    <source>
        <dbReference type="EMBL" id="SSX18795.1"/>
    </source>
</evidence>